<feature type="region of interest" description="Disordered" evidence="1">
    <location>
        <begin position="522"/>
        <end position="546"/>
    </location>
</feature>
<keyword evidence="5" id="KW-1185">Reference proteome</keyword>
<evidence type="ECO:0000313" key="4">
    <source>
        <dbReference type="Proteomes" id="UP000245956"/>
    </source>
</evidence>
<feature type="compositionally biased region" description="Low complexity" evidence="1">
    <location>
        <begin position="60"/>
        <end position="73"/>
    </location>
</feature>
<reference evidence="3 4" key="2">
    <citation type="journal article" date="2016" name="Front. Microbiol.">
        <title>Genome and transcriptome sequences reveal the specific parasitism of the nematophagous Purpureocillium lilacinum 36-1.</title>
        <authorList>
            <person name="Xie J."/>
            <person name="Li S."/>
            <person name="Mo C."/>
            <person name="Xiao X."/>
            <person name="Peng D."/>
            <person name="Wang G."/>
            <person name="Xiao Y."/>
        </authorList>
    </citation>
    <scope>NUCLEOTIDE SEQUENCE [LARGE SCALE GENOMIC DNA]</scope>
    <source>
        <strain evidence="3 4">36-1</strain>
    </source>
</reference>
<dbReference type="AlphaFoldDB" id="A0A2U3EA54"/>
<dbReference type="EMBL" id="LCWV01000007">
    <property type="protein sequence ID" value="PWI71380.1"/>
    <property type="molecule type" value="Genomic_DNA"/>
</dbReference>
<dbReference type="Proteomes" id="UP000245956">
    <property type="component" value="Unassembled WGS sequence"/>
</dbReference>
<name>A0A2U3EA54_PURLI</name>
<proteinExistence type="predicted"/>
<sequence>MPLMQGENTPRFATPMAVVPPEGVARQPFPPTVRLMQDLNRSHSPRRSSQVLGLKSSILPQQQQQPQPQQQRQTHAPSRPLGPVLGVRRFGRNDFERFDQEAARGSHLCVGSTTIGKVDIDCKYQWKKAKWGVLGVEKRPAGVVYMDITFKQPHGWWLQNASVFVTVSEDKSSYALVARRKERAEQADLASDYAVQITDYFGPRFLTGTKTVRSESRRMKFTPTMGGPGVEVGGMGYESISSHEKVGRWVFKGNVGKPKGRDGLRTLHWELTENCLDPDQAHSQEFRTAFAFEHSRRPVYLRVEMEGRLLSKGQQLKHGMKRFSSHGLGRKDDSTLMHIDFGRDFMFERSLDAIAQGLDMTMQMENLQKAPVETPDPTPAKFTADTKTSGLGPGIGSGRLGVIEERHEPPQQTSYHTTKQQDALLRLLTQTTEDRRPISQAPRATIKIEEMEETLVVLESSREAEGPDTESVDTEELAPVATNNTPARYQSADEALLEMLKIPAILYILRVFVMITSAFSKLPQSGGGGRQPTPNNTRRVKPQAAANGRYVTIGGGGGGKMFDADGPFRLDGARVEGTLPGLSKRLVSSQAAERQANGFLQRGQQTRIRSW</sequence>
<organism evidence="3 4">
    <name type="scientific">Purpureocillium lilacinum</name>
    <name type="common">Paecilomyces lilacinus</name>
    <dbReference type="NCBI Taxonomy" id="33203"/>
    <lineage>
        <taxon>Eukaryota</taxon>
        <taxon>Fungi</taxon>
        <taxon>Dikarya</taxon>
        <taxon>Ascomycota</taxon>
        <taxon>Pezizomycotina</taxon>
        <taxon>Sordariomycetes</taxon>
        <taxon>Hypocreomycetidae</taxon>
        <taxon>Hypocreales</taxon>
        <taxon>Ophiocordycipitaceae</taxon>
        <taxon>Purpureocillium</taxon>
    </lineage>
</organism>
<accession>A0A2U3EA54</accession>
<dbReference type="Proteomes" id="UP001287286">
    <property type="component" value="Unassembled WGS sequence"/>
</dbReference>
<reference evidence="2" key="3">
    <citation type="submission" date="2023-11" db="EMBL/GenBank/DDBJ databases">
        <authorList>
            <person name="Beijen E."/>
            <person name="Ohm R.A."/>
        </authorList>
    </citation>
    <scope>NUCLEOTIDE SEQUENCE</scope>
    <source>
        <strain evidence="2">CBS 150709</strain>
    </source>
</reference>
<feature type="region of interest" description="Disordered" evidence="1">
    <location>
        <begin position="1"/>
        <end position="29"/>
    </location>
</feature>
<evidence type="ECO:0000313" key="5">
    <source>
        <dbReference type="Proteomes" id="UP001287286"/>
    </source>
</evidence>
<feature type="region of interest" description="Disordered" evidence="1">
    <location>
        <begin position="58"/>
        <end position="85"/>
    </location>
</feature>
<evidence type="ECO:0000256" key="1">
    <source>
        <dbReference type="SAM" id="MobiDB-lite"/>
    </source>
</evidence>
<comment type="caution">
    <text evidence="3">The sequence shown here is derived from an EMBL/GenBank/DDBJ whole genome shotgun (WGS) entry which is preliminary data.</text>
</comment>
<reference evidence="3" key="1">
    <citation type="submission" date="2015-05" db="EMBL/GenBank/DDBJ databases">
        <authorList>
            <person name="Wang D.B."/>
            <person name="Wang M."/>
        </authorList>
    </citation>
    <scope>NUCLEOTIDE SEQUENCE</scope>
    <source>
        <strain evidence="3">36-1</strain>
    </source>
</reference>
<protein>
    <submittedName>
        <fullName evidence="3">Uncharacterized protein</fullName>
    </submittedName>
</protein>
<reference evidence="2 5" key="4">
    <citation type="journal article" date="2024" name="Microbiol. Resour. Announc.">
        <title>Genome annotations for the ascomycete fungi Trichoderma harzianum, Trichoderma aggressivum, and Purpureocillium lilacinum.</title>
        <authorList>
            <person name="Beijen E.P.W."/>
            <person name="Ohm R.A."/>
        </authorList>
    </citation>
    <scope>NUCLEOTIDE SEQUENCE [LARGE SCALE GENOMIC DNA]</scope>
    <source>
        <strain evidence="2 5">CBS 150709</strain>
    </source>
</reference>
<gene>
    <name evidence="3" type="ORF">PCL_11474</name>
    <name evidence="2" type="ORF">Purlil1_2734</name>
</gene>
<dbReference type="EMBL" id="JAWRVI010000007">
    <property type="protein sequence ID" value="KAK4092809.1"/>
    <property type="molecule type" value="Genomic_DNA"/>
</dbReference>
<evidence type="ECO:0000313" key="2">
    <source>
        <dbReference type="EMBL" id="KAK4092809.1"/>
    </source>
</evidence>
<evidence type="ECO:0000313" key="3">
    <source>
        <dbReference type="EMBL" id="PWI71380.1"/>
    </source>
</evidence>